<feature type="region of interest" description="Disordered" evidence="1">
    <location>
        <begin position="68"/>
        <end position="99"/>
    </location>
</feature>
<feature type="region of interest" description="Disordered" evidence="1">
    <location>
        <begin position="151"/>
        <end position="217"/>
    </location>
</feature>
<gene>
    <name evidence="2" type="ORF">M408DRAFT_329378</name>
</gene>
<proteinExistence type="predicted"/>
<name>A0A0C2WR33_SERVB</name>
<reference evidence="3" key="2">
    <citation type="submission" date="2015-01" db="EMBL/GenBank/DDBJ databases">
        <title>Evolutionary Origins and Diversification of the Mycorrhizal Mutualists.</title>
        <authorList>
            <consortium name="DOE Joint Genome Institute"/>
            <consortium name="Mycorrhizal Genomics Consortium"/>
            <person name="Kohler A."/>
            <person name="Kuo A."/>
            <person name="Nagy L.G."/>
            <person name="Floudas D."/>
            <person name="Copeland A."/>
            <person name="Barry K.W."/>
            <person name="Cichocki N."/>
            <person name="Veneault-Fourrey C."/>
            <person name="LaButti K."/>
            <person name="Lindquist E.A."/>
            <person name="Lipzen A."/>
            <person name="Lundell T."/>
            <person name="Morin E."/>
            <person name="Murat C."/>
            <person name="Riley R."/>
            <person name="Ohm R."/>
            <person name="Sun H."/>
            <person name="Tunlid A."/>
            <person name="Henrissat B."/>
            <person name="Grigoriev I.V."/>
            <person name="Hibbett D.S."/>
            <person name="Martin F."/>
        </authorList>
    </citation>
    <scope>NUCLEOTIDE SEQUENCE [LARGE SCALE GENOMIC DNA]</scope>
    <source>
        <strain evidence="3">MAFF 305830</strain>
    </source>
</reference>
<dbReference type="AlphaFoldDB" id="A0A0C2WR33"/>
<organism evidence="2 3">
    <name type="scientific">Serendipita vermifera MAFF 305830</name>
    <dbReference type="NCBI Taxonomy" id="933852"/>
    <lineage>
        <taxon>Eukaryota</taxon>
        <taxon>Fungi</taxon>
        <taxon>Dikarya</taxon>
        <taxon>Basidiomycota</taxon>
        <taxon>Agaricomycotina</taxon>
        <taxon>Agaricomycetes</taxon>
        <taxon>Sebacinales</taxon>
        <taxon>Serendipitaceae</taxon>
        <taxon>Serendipita</taxon>
    </lineage>
</organism>
<dbReference type="OrthoDB" id="8964853at2759"/>
<dbReference type="EMBL" id="KN824292">
    <property type="protein sequence ID" value="KIM28613.1"/>
    <property type="molecule type" value="Genomic_DNA"/>
</dbReference>
<evidence type="ECO:0000313" key="3">
    <source>
        <dbReference type="Proteomes" id="UP000054097"/>
    </source>
</evidence>
<feature type="non-terminal residue" evidence="2">
    <location>
        <position position="1"/>
    </location>
</feature>
<sequence length="217" mass="22065">MYSENFFAADMYEYPSAANWTQKAASSLATPPGTAHGHKEPSPYATTANSAFLSTSPYGTHNPTSLGGMFKATSNGGRARSEDGDSVGESTTGSSHFSSVSDLGGAAGMNLSSSPVDHTFAFNMGMIGGALQMPHMGMNMMPGGMMGMSGMLGMAPPSPPHSVSPSGSQPQSRRPSVNIPGTYAGSGNGSKHASPSHSPGPTPTPSQAHFAGMGLMM</sequence>
<feature type="compositionally biased region" description="Low complexity" evidence="1">
    <location>
        <begin position="163"/>
        <end position="177"/>
    </location>
</feature>
<accession>A0A0C2WR33</accession>
<feature type="region of interest" description="Disordered" evidence="1">
    <location>
        <begin position="27"/>
        <end position="48"/>
    </location>
</feature>
<feature type="compositionally biased region" description="Low complexity" evidence="1">
    <location>
        <begin position="90"/>
        <end position="99"/>
    </location>
</feature>
<dbReference type="HOGENOM" id="CLU_1158813_0_0_1"/>
<keyword evidence="3" id="KW-1185">Reference proteome</keyword>
<evidence type="ECO:0000256" key="1">
    <source>
        <dbReference type="SAM" id="MobiDB-lite"/>
    </source>
</evidence>
<dbReference type="Proteomes" id="UP000054097">
    <property type="component" value="Unassembled WGS sequence"/>
</dbReference>
<reference evidence="2 3" key="1">
    <citation type="submission" date="2014-04" db="EMBL/GenBank/DDBJ databases">
        <authorList>
            <consortium name="DOE Joint Genome Institute"/>
            <person name="Kuo A."/>
            <person name="Zuccaro A."/>
            <person name="Kohler A."/>
            <person name="Nagy L.G."/>
            <person name="Floudas D."/>
            <person name="Copeland A."/>
            <person name="Barry K.W."/>
            <person name="Cichocki N."/>
            <person name="Veneault-Fourrey C."/>
            <person name="LaButti K."/>
            <person name="Lindquist E.A."/>
            <person name="Lipzen A."/>
            <person name="Lundell T."/>
            <person name="Morin E."/>
            <person name="Murat C."/>
            <person name="Sun H."/>
            <person name="Tunlid A."/>
            <person name="Henrissat B."/>
            <person name="Grigoriev I.V."/>
            <person name="Hibbett D.S."/>
            <person name="Martin F."/>
            <person name="Nordberg H.P."/>
            <person name="Cantor M.N."/>
            <person name="Hua S.X."/>
        </authorList>
    </citation>
    <scope>NUCLEOTIDE SEQUENCE [LARGE SCALE GENOMIC DNA]</scope>
    <source>
        <strain evidence="2 3">MAFF 305830</strain>
    </source>
</reference>
<evidence type="ECO:0000313" key="2">
    <source>
        <dbReference type="EMBL" id="KIM28613.1"/>
    </source>
</evidence>
<protein>
    <submittedName>
        <fullName evidence="2">Uncharacterized protein</fullName>
    </submittedName>
</protein>